<feature type="region of interest" description="Disordered" evidence="2">
    <location>
        <begin position="1125"/>
        <end position="1186"/>
    </location>
</feature>
<feature type="compositionally biased region" description="Low complexity" evidence="2">
    <location>
        <begin position="1156"/>
        <end position="1184"/>
    </location>
</feature>
<feature type="region of interest" description="Disordered" evidence="2">
    <location>
        <begin position="501"/>
        <end position="523"/>
    </location>
</feature>
<feature type="region of interest" description="Disordered" evidence="2">
    <location>
        <begin position="814"/>
        <end position="855"/>
    </location>
</feature>
<keyword evidence="1" id="KW-0677">Repeat</keyword>
<dbReference type="PANTHER" id="PTHR24036">
    <property type="entry name" value="SKELETOR-RELATED"/>
    <property type="match status" value="1"/>
</dbReference>
<feature type="compositionally biased region" description="Polar residues" evidence="2">
    <location>
        <begin position="438"/>
        <end position="452"/>
    </location>
</feature>
<dbReference type="EMBL" id="HBUF01608109">
    <property type="protein sequence ID" value="CAG6778075.1"/>
    <property type="molecule type" value="Transcribed_RNA"/>
</dbReference>
<feature type="region of interest" description="Disordered" evidence="2">
    <location>
        <begin position="1269"/>
        <end position="1303"/>
    </location>
</feature>
<dbReference type="PROSITE" id="PS51549">
    <property type="entry name" value="DM13"/>
    <property type="match status" value="2"/>
</dbReference>
<protein>
    <submittedName>
        <fullName evidence="5">Protein Skeletor, isoforms D/E</fullName>
    </submittedName>
</protein>
<feature type="compositionally biased region" description="Basic and acidic residues" evidence="2">
    <location>
        <begin position="1142"/>
        <end position="1152"/>
    </location>
</feature>
<name>A0A8D9B7P3_9HEMI</name>
<feature type="domain" description="DM13" evidence="4">
    <location>
        <begin position="28"/>
        <end position="135"/>
    </location>
</feature>
<evidence type="ECO:0000256" key="3">
    <source>
        <dbReference type="SAM" id="SignalP"/>
    </source>
</evidence>
<feature type="signal peptide" evidence="3">
    <location>
        <begin position="1"/>
        <end position="22"/>
    </location>
</feature>
<dbReference type="SMART" id="SM00686">
    <property type="entry name" value="DM13"/>
    <property type="match status" value="2"/>
</dbReference>
<feature type="compositionally biased region" description="Basic and acidic residues" evidence="2">
    <location>
        <begin position="584"/>
        <end position="638"/>
    </location>
</feature>
<feature type="compositionally biased region" description="Polar residues" evidence="2">
    <location>
        <begin position="1004"/>
        <end position="1019"/>
    </location>
</feature>
<feature type="region of interest" description="Disordered" evidence="2">
    <location>
        <begin position="967"/>
        <end position="1071"/>
    </location>
</feature>
<feature type="region of interest" description="Disordered" evidence="2">
    <location>
        <begin position="584"/>
        <end position="642"/>
    </location>
</feature>
<dbReference type="Pfam" id="PF10517">
    <property type="entry name" value="DM13"/>
    <property type="match status" value="2"/>
</dbReference>
<feature type="region of interest" description="Disordered" evidence="2">
    <location>
        <begin position="1200"/>
        <end position="1220"/>
    </location>
</feature>
<evidence type="ECO:0000313" key="5">
    <source>
        <dbReference type="EMBL" id="CAG6778075.1"/>
    </source>
</evidence>
<feature type="compositionally biased region" description="Polar residues" evidence="2">
    <location>
        <begin position="1125"/>
        <end position="1140"/>
    </location>
</feature>
<feature type="compositionally biased region" description="Polar residues" evidence="2">
    <location>
        <begin position="399"/>
        <end position="412"/>
    </location>
</feature>
<feature type="chain" id="PRO_5034736017" evidence="3">
    <location>
        <begin position="23"/>
        <end position="1412"/>
    </location>
</feature>
<sequence length="1412" mass="162560">MLETRFQCWLLVISAIFCSVQGAVTYYGKYIGPLKGYHHSVQGEVYAVDARTLHIKDFTYDGQGPAAFFWVGSSSQPDASGYALRDERQSTVELKSYRKKSVTLTLPEGKSLNQIKWFSVWCESAAVNFGDIRIPKGFDFPRPQKIGQLGGVHGVSSDPIVIVDAQTLLIPNFSYDGEAPDAKFWVGTGPHPSPQGVRVPDENGKEEPLRRYNRKTIVLTLPGELTVFEIGHFGVWCEAFTVDFGHIQIPANLNMPPSLKMLGVSPQTNLVGQNVVNKIIEKVNVLFSIDPSPSNAYQQQSAASQLYGTANRYQQPYQQPVPSALNQKYTVTAKEAYQPTPKETYQPTPTIFHSFQQQYQYQVPQQGQSHQQQSQSPYIPALQNQFLQPTIYTQPAYSQKQQINLHQSNSQEQSRKGKPNDSPRPFTTSVPEAPTFVPSLSTFPPTGQSQSSLSYPFNLQNPQAILINQQYHQGRAPPVEEQPVLSSAQDVQRLLASLPTNPHRFEPVNTQQKTQQTQKEDKVTTYKPPTLDIHRFITKQQTVPKNKRYSYNNRNDNVQIVQSISYDQAFEPSDVQETVVASLEDIKNDLPPENENQTKRETRKTKIEEKSGDQTSRKIRKEKKEDTTEVAKAEEDQIQHATPYISDPKIELRQALIYDPVSRTYKEENLFYKENSKGKYERYESKKQQEETKKENDNTKSSPPKQRKRINRRIYTEDIEEINDEYNKYLPEVNDKLQDISAENNSPNDEVTKRYVQNGYLDGRYNAHEKYNTDENSYLSPGYSTAINKENKKAIINSRIITNKKPNVEYTRSRQIMTEGPTPLYDDQNNPDGDFNDAISYKNEGHTKQNRQTNSDLAEQARYYNTQSPNSYSDQDVKTNGYKPPRVLTEEYFNAKPTEITRPNKFNDEGIIQKLPLEKEIHFNIPPNRVNNFPETGKSVVYYPNYAREGVTSVGQYYEPKKTYDFQKDELKSSNDDYSEPPTNTDYYYQPQQLTNDNTQNTQESDYQQRTPISYQQKPQLVLGYKSPNSPKKQEDYRKSNTYEPQNPKASPDYYHYSDTNEPLYDDGKDVQYNDYRSTLPKEQATPLNYVKSSEAYKNPKYTPDKYVPPTAAPIDYYEQPKQQAYYQNANSQSESYNDGNQEDRTESRVKSTPEPYYQDNQNENPQPYEPPSYQQQTPSQVSSENYSEDLKANYDYYDKTADQKPYRGTNYQNSGEKTKELSEQYYRQFRTEDDEPSVTKPNDYLRYEVKDDIIKKYYYANDDSRLRAAPAREKTTEPAPPSTGLKEYYNTESEPSTSTEIDGGFDKINVNSESTPKYHFESRPTPPMPQYDDIPASAAMTSDALFNVYKQKQLNIQEQNLENQEKAHKEREAMIQQQVYEKFKRQKAVTTIPPDAVPHLKTPVNVEITSY</sequence>
<feature type="compositionally biased region" description="Low complexity" evidence="2">
    <location>
        <begin position="990"/>
        <end position="1003"/>
    </location>
</feature>
<evidence type="ECO:0000259" key="4">
    <source>
        <dbReference type="PROSITE" id="PS51549"/>
    </source>
</evidence>
<dbReference type="InterPro" id="IPR019545">
    <property type="entry name" value="DM13_domain"/>
</dbReference>
<dbReference type="PANTHER" id="PTHR24036:SF13">
    <property type="entry name" value="PROTEIN SKELETOR, ISOFORMS D_E"/>
    <property type="match status" value="1"/>
</dbReference>
<evidence type="ECO:0000256" key="2">
    <source>
        <dbReference type="SAM" id="MobiDB-lite"/>
    </source>
</evidence>
<organism evidence="5">
    <name type="scientific">Cacopsylla melanoneura</name>
    <dbReference type="NCBI Taxonomy" id="428564"/>
    <lineage>
        <taxon>Eukaryota</taxon>
        <taxon>Metazoa</taxon>
        <taxon>Ecdysozoa</taxon>
        <taxon>Arthropoda</taxon>
        <taxon>Hexapoda</taxon>
        <taxon>Insecta</taxon>
        <taxon>Pterygota</taxon>
        <taxon>Neoptera</taxon>
        <taxon>Paraneoptera</taxon>
        <taxon>Hemiptera</taxon>
        <taxon>Sternorrhyncha</taxon>
        <taxon>Psylloidea</taxon>
        <taxon>Psyllidae</taxon>
        <taxon>Psyllinae</taxon>
        <taxon>Cacopsylla</taxon>
    </lineage>
</organism>
<feature type="region of interest" description="Disordered" evidence="2">
    <location>
        <begin position="679"/>
        <end position="711"/>
    </location>
</feature>
<evidence type="ECO:0000256" key="1">
    <source>
        <dbReference type="ARBA" id="ARBA00022737"/>
    </source>
</evidence>
<feature type="region of interest" description="Disordered" evidence="2">
    <location>
        <begin position="399"/>
        <end position="452"/>
    </location>
</feature>
<accession>A0A8D9B7P3</accession>
<reference evidence="5" key="1">
    <citation type="submission" date="2021-05" db="EMBL/GenBank/DDBJ databases">
        <authorList>
            <person name="Alioto T."/>
            <person name="Alioto T."/>
            <person name="Gomez Garrido J."/>
        </authorList>
    </citation>
    <scope>NUCLEOTIDE SEQUENCE</scope>
</reference>
<feature type="compositionally biased region" description="Polar residues" evidence="2">
    <location>
        <begin position="1291"/>
        <end position="1301"/>
    </location>
</feature>
<proteinExistence type="predicted"/>
<dbReference type="InterPro" id="IPR052126">
    <property type="entry name" value="Spindle_Org/Thrombomodulin"/>
</dbReference>
<feature type="compositionally biased region" description="Basic and acidic residues" evidence="2">
    <location>
        <begin position="1032"/>
        <end position="1041"/>
    </location>
</feature>
<feature type="compositionally biased region" description="Basic and acidic residues" evidence="2">
    <location>
        <begin position="679"/>
        <end position="698"/>
    </location>
</feature>
<keyword evidence="3" id="KW-0732">Signal</keyword>
<feature type="domain" description="DM13" evidence="4">
    <location>
        <begin position="143"/>
        <end position="250"/>
    </location>
</feature>